<dbReference type="InterPro" id="IPR036390">
    <property type="entry name" value="WH_DNA-bd_sf"/>
</dbReference>
<dbReference type="InterPro" id="IPR026881">
    <property type="entry name" value="WYL_dom"/>
</dbReference>
<dbReference type="InterPro" id="IPR036388">
    <property type="entry name" value="WH-like_DNA-bd_sf"/>
</dbReference>
<keyword evidence="1" id="KW-0805">Transcription regulation</keyword>
<gene>
    <name evidence="4" type="ORF">UC3_00751</name>
</gene>
<protein>
    <recommendedName>
        <fullName evidence="3">HTH deoR-type domain-containing protein</fullName>
    </recommendedName>
</protein>
<evidence type="ECO:0000256" key="2">
    <source>
        <dbReference type="ARBA" id="ARBA00023163"/>
    </source>
</evidence>
<dbReference type="eggNOG" id="COG2378">
    <property type="taxonomic scope" value="Bacteria"/>
</dbReference>
<reference evidence="4 5" key="1">
    <citation type="submission" date="2013-02" db="EMBL/GenBank/DDBJ databases">
        <title>The Genome Sequence of Enterococcus phoeniculicola BAA-412.</title>
        <authorList>
            <consortium name="The Broad Institute Genome Sequencing Platform"/>
            <consortium name="The Broad Institute Genome Sequencing Center for Infectious Disease"/>
            <person name="Earl A.M."/>
            <person name="Gilmore M.S."/>
            <person name="Lebreton F."/>
            <person name="Walker B."/>
            <person name="Young S.K."/>
            <person name="Zeng Q."/>
            <person name="Gargeya S."/>
            <person name="Fitzgerald M."/>
            <person name="Haas B."/>
            <person name="Abouelleil A."/>
            <person name="Alvarado L."/>
            <person name="Arachchi H.M."/>
            <person name="Berlin A.M."/>
            <person name="Chapman S.B."/>
            <person name="Dewar J."/>
            <person name="Goldberg J."/>
            <person name="Griggs A."/>
            <person name="Gujja S."/>
            <person name="Hansen M."/>
            <person name="Howarth C."/>
            <person name="Imamovic A."/>
            <person name="Larimer J."/>
            <person name="McCowan C."/>
            <person name="Murphy C."/>
            <person name="Neiman D."/>
            <person name="Pearson M."/>
            <person name="Priest M."/>
            <person name="Roberts A."/>
            <person name="Saif S."/>
            <person name="Shea T."/>
            <person name="Sisk P."/>
            <person name="Sykes S."/>
            <person name="Wortman J."/>
            <person name="Nusbaum C."/>
            <person name="Birren B."/>
        </authorList>
    </citation>
    <scope>NUCLEOTIDE SEQUENCE [LARGE SCALE GENOMIC DNA]</scope>
    <source>
        <strain evidence="4 5">ATCC BAA-412</strain>
    </source>
</reference>
<dbReference type="Pfam" id="PF08279">
    <property type="entry name" value="HTH_11"/>
    <property type="match status" value="1"/>
</dbReference>
<dbReference type="PANTHER" id="PTHR34580:SF1">
    <property type="entry name" value="PROTEIN PAFC"/>
    <property type="match status" value="1"/>
</dbReference>
<dbReference type="InterPro" id="IPR013196">
    <property type="entry name" value="HTH_11"/>
</dbReference>
<evidence type="ECO:0000256" key="1">
    <source>
        <dbReference type="ARBA" id="ARBA00023015"/>
    </source>
</evidence>
<feature type="domain" description="HTH deoR-type" evidence="3">
    <location>
        <begin position="2"/>
        <end position="61"/>
    </location>
</feature>
<keyword evidence="5" id="KW-1185">Reference proteome</keyword>
<evidence type="ECO:0000313" key="4">
    <source>
        <dbReference type="EMBL" id="EOL46631.1"/>
    </source>
</evidence>
<dbReference type="SUPFAM" id="SSF46785">
    <property type="entry name" value="Winged helix' DNA-binding domain"/>
    <property type="match status" value="1"/>
</dbReference>
<dbReference type="PROSITE" id="PS51000">
    <property type="entry name" value="HTH_DEOR_2"/>
    <property type="match status" value="1"/>
</dbReference>
<dbReference type="InterPro" id="IPR001034">
    <property type="entry name" value="DeoR_HTH"/>
</dbReference>
<dbReference type="STRING" id="154621.RV11_GL001750"/>
<name>R3WFJ8_9ENTE</name>
<dbReference type="PATRIC" id="fig|1158610.3.peg.727"/>
<evidence type="ECO:0000313" key="5">
    <source>
        <dbReference type="Proteomes" id="UP000013785"/>
    </source>
</evidence>
<organism evidence="4 5">
    <name type="scientific">Enterococcus phoeniculicola ATCC BAA-412</name>
    <dbReference type="NCBI Taxonomy" id="1158610"/>
    <lineage>
        <taxon>Bacteria</taxon>
        <taxon>Bacillati</taxon>
        <taxon>Bacillota</taxon>
        <taxon>Bacilli</taxon>
        <taxon>Lactobacillales</taxon>
        <taxon>Enterococcaceae</taxon>
        <taxon>Enterococcus</taxon>
    </lineage>
</organism>
<dbReference type="Pfam" id="PF13280">
    <property type="entry name" value="WYL"/>
    <property type="match status" value="1"/>
</dbReference>
<dbReference type="PANTHER" id="PTHR34580">
    <property type="match status" value="1"/>
</dbReference>
<accession>R3WFJ8</accession>
<sequence>MKNSRLLEILMLLMERKSISARELAEYFEVSIRTIYRDIDTLSTVGFPIYTTIGRNGGIQLMENYILNKSLLTENESKEVIFGLQSMTSVPHLSDGSTLKKMALLFDQRINWVQVDLNRWGISNYEDDQKFEQIKRAILYEKQLSFTYVDSEGNESKRQGDPLKLIYKRRDWYLYMFCLIKNDYRLFKLTRMDHLNGLTTDLSREYGDEERKYQPSVLDQQRTVEIELHFDKYQSHRLYDIFDSKYLKENKESLILNVAIPENEWLYSFLMSFGSHVKVISPVSIREQLKQRLKEAYDTLEDN</sequence>
<dbReference type="Pfam" id="PF25583">
    <property type="entry name" value="WCX"/>
    <property type="match status" value="1"/>
</dbReference>
<dbReference type="InterPro" id="IPR028349">
    <property type="entry name" value="PafC-like"/>
</dbReference>
<dbReference type="GO" id="GO:0003700">
    <property type="term" value="F:DNA-binding transcription factor activity"/>
    <property type="evidence" value="ECO:0007669"/>
    <property type="project" value="InterPro"/>
</dbReference>
<dbReference type="PIRSF" id="PIRSF016838">
    <property type="entry name" value="PafC"/>
    <property type="match status" value="1"/>
</dbReference>
<dbReference type="OrthoDB" id="9815009at2"/>
<dbReference type="Gene3D" id="1.10.10.10">
    <property type="entry name" value="Winged helix-like DNA-binding domain superfamily/Winged helix DNA-binding domain"/>
    <property type="match status" value="1"/>
</dbReference>
<dbReference type="PROSITE" id="PS52050">
    <property type="entry name" value="WYL"/>
    <property type="match status" value="1"/>
</dbReference>
<comment type="caution">
    <text evidence="4">The sequence shown here is derived from an EMBL/GenBank/DDBJ whole genome shotgun (WGS) entry which is preliminary data.</text>
</comment>
<dbReference type="HOGENOM" id="CLU_041141_5_1_9"/>
<proteinExistence type="predicted"/>
<dbReference type="InterPro" id="IPR057727">
    <property type="entry name" value="WCX_dom"/>
</dbReference>
<dbReference type="RefSeq" id="WP_010767424.1">
    <property type="nucleotide sequence ID" value="NZ_ASWE01000002.1"/>
</dbReference>
<dbReference type="Proteomes" id="UP000013785">
    <property type="component" value="Unassembled WGS sequence"/>
</dbReference>
<dbReference type="EMBL" id="AJAT01000010">
    <property type="protein sequence ID" value="EOL46631.1"/>
    <property type="molecule type" value="Genomic_DNA"/>
</dbReference>
<keyword evidence="2" id="KW-0804">Transcription</keyword>
<dbReference type="AlphaFoldDB" id="R3WFJ8"/>
<evidence type="ECO:0000259" key="3">
    <source>
        <dbReference type="PROSITE" id="PS51000"/>
    </source>
</evidence>
<dbReference type="InterPro" id="IPR051534">
    <property type="entry name" value="CBASS_pafABC_assoc_protein"/>
</dbReference>